<dbReference type="GO" id="GO:0051082">
    <property type="term" value="F:unfolded protein binding"/>
    <property type="evidence" value="ECO:0007669"/>
    <property type="project" value="InterPro"/>
</dbReference>
<feature type="region of interest" description="Disordered" evidence="10">
    <location>
        <begin position="666"/>
        <end position="687"/>
    </location>
</feature>
<keyword evidence="6" id="KW-0809">Transit peptide</keyword>
<evidence type="ECO:0000256" key="2">
    <source>
        <dbReference type="ARBA" id="ARBA00022528"/>
    </source>
</evidence>
<evidence type="ECO:0000256" key="9">
    <source>
        <dbReference type="ARBA" id="ARBA00061242"/>
    </source>
</evidence>
<dbReference type="OrthoDB" id="1721884at2759"/>
<dbReference type="InterPro" id="IPR003593">
    <property type="entry name" value="AAA+_ATPase"/>
</dbReference>
<dbReference type="NCBIfam" id="TIGR00382">
    <property type="entry name" value="clpX"/>
    <property type="match status" value="1"/>
</dbReference>
<dbReference type="GO" id="GO:0051603">
    <property type="term" value="P:proteolysis involved in protein catabolic process"/>
    <property type="evidence" value="ECO:0007669"/>
    <property type="project" value="TreeGrafter"/>
</dbReference>
<evidence type="ECO:0000256" key="4">
    <source>
        <dbReference type="ARBA" id="ARBA00022801"/>
    </source>
</evidence>
<comment type="function">
    <text evidence="8">ATP-dependent specificity component of the mitochondrial Clp protease. It directs the protease to specific substrates. Can perform chaperone functions in the absence of ClpP.</text>
</comment>
<evidence type="ECO:0000256" key="3">
    <source>
        <dbReference type="ARBA" id="ARBA00022741"/>
    </source>
</evidence>
<comment type="similarity">
    <text evidence="9">Belongs to the ClpX chaperone family.</text>
</comment>
<accession>A0A9D4UCZ2</accession>
<evidence type="ECO:0000313" key="14">
    <source>
        <dbReference type="Proteomes" id="UP000886520"/>
    </source>
</evidence>
<dbReference type="SUPFAM" id="SSF52540">
    <property type="entry name" value="P-loop containing nucleoside triphosphate hydrolases"/>
    <property type="match status" value="1"/>
</dbReference>
<comment type="subcellular location">
    <subcellularLocation>
        <location evidence="1">Mitochondrion</location>
    </subcellularLocation>
</comment>
<dbReference type="GO" id="GO:0005524">
    <property type="term" value="F:ATP binding"/>
    <property type="evidence" value="ECO:0007669"/>
    <property type="project" value="UniProtKB-KW"/>
</dbReference>
<dbReference type="PANTHER" id="PTHR48102:SF7">
    <property type="entry name" value="ATP-DEPENDENT CLP PROTEASE ATP-BINDING SUBUNIT CLPX-LIKE, MITOCHONDRIAL"/>
    <property type="match status" value="1"/>
</dbReference>
<dbReference type="NCBIfam" id="NF003745">
    <property type="entry name" value="PRK05342.1"/>
    <property type="match status" value="1"/>
</dbReference>
<gene>
    <name evidence="13" type="ORF">GOP47_0020172</name>
</gene>
<evidence type="ECO:0000259" key="12">
    <source>
        <dbReference type="SMART" id="SM01086"/>
    </source>
</evidence>
<feature type="region of interest" description="Disordered" evidence="10">
    <location>
        <begin position="190"/>
        <end position="211"/>
    </location>
</feature>
<dbReference type="SMART" id="SM01086">
    <property type="entry name" value="ClpB_D2-small"/>
    <property type="match status" value="1"/>
</dbReference>
<dbReference type="CDD" id="cd19497">
    <property type="entry name" value="RecA-like_ClpX"/>
    <property type="match status" value="1"/>
</dbReference>
<keyword evidence="14" id="KW-1185">Reference proteome</keyword>
<dbReference type="Proteomes" id="UP000886520">
    <property type="component" value="Chromosome 19"/>
</dbReference>
<feature type="region of interest" description="Disordered" evidence="10">
    <location>
        <begin position="153"/>
        <end position="172"/>
    </location>
</feature>
<dbReference type="AlphaFoldDB" id="A0A9D4UCZ2"/>
<sequence length="687" mass="73822">MAAACLKKLSDIVSHGRPAASALNMSSGFTSSSYGISLAMHIDNEPSTARHHPSLLQSPCKFHCSPFNSSSDKDGGTDGPNADERDAKTKRSVNEDMGGVALGGVEPSQEHECKPPIRKDVRWPQILPPGKIFVHPSLTSNEADFMYTDAQRGASKSFELSRGRRNRGAQSYEGGDMVETVPFYSRRPPEDTPHWQPGSGGTRIPAVTAQQGSNTIFPASSLLRMQLGGGGGGGGSGGPAGCNGAGAKDGWEGCNTGKDLPTPRELCAALDKYVVGQEKAKKVLSVAVYNHYKRIYCETLQRTKFESAEVDNLGGCLSDDEEDDDDLVELEKSNVLLIGPTGSGKTLLAKTLAKLVNVPFVIADATTLTQAGYVGEDVESILYKLLMVAEFNVPMAQQGIVYIDEVDKITKKSESINISRDVSGEGVQQALLKILEGSIVNVPEKGARKNPRGEFIQVDTKDILFICGGAFVDLEKTIAERRQKSSIGFGAPVHANMRTQGLTDAALTSSLLQFVESSDLITYGLIPEFIGRFPVLVSLCALNEDQLVQVLTEPRNALMKQYKKMFSMNNVKLHYTEGALKKVAQKALAKSTGARGLRSILEQLLMEAMYEVPDVTTVAEKVDAVVLDEESVGLVDEHGNGAKVLRGKGAFNNYLMQKQGRVGGAKASSEEVEVDAEQDVSTQAISV</sequence>
<feature type="compositionally biased region" description="Basic and acidic residues" evidence="10">
    <location>
        <begin position="71"/>
        <end position="94"/>
    </location>
</feature>
<dbReference type="Gene3D" id="1.10.8.60">
    <property type="match status" value="1"/>
</dbReference>
<evidence type="ECO:0000256" key="8">
    <source>
        <dbReference type="ARBA" id="ARBA00055633"/>
    </source>
</evidence>
<feature type="region of interest" description="Disordered" evidence="10">
    <location>
        <begin position="67"/>
        <end position="113"/>
    </location>
</feature>
<dbReference type="GO" id="GO:0016887">
    <property type="term" value="F:ATP hydrolysis activity"/>
    <property type="evidence" value="ECO:0007669"/>
    <property type="project" value="InterPro"/>
</dbReference>
<evidence type="ECO:0000256" key="1">
    <source>
        <dbReference type="ARBA" id="ARBA00004173"/>
    </source>
</evidence>
<evidence type="ECO:0000256" key="6">
    <source>
        <dbReference type="ARBA" id="ARBA00022946"/>
    </source>
</evidence>
<name>A0A9D4UCZ2_ADICA</name>
<dbReference type="Pfam" id="PF10431">
    <property type="entry name" value="ClpB_D2-small"/>
    <property type="match status" value="1"/>
</dbReference>
<comment type="caution">
    <text evidence="13">The sequence shown here is derived from an EMBL/GenBank/DDBJ whole genome shotgun (WGS) entry which is preliminary data.</text>
</comment>
<dbReference type="Pfam" id="PF07724">
    <property type="entry name" value="AAA_2"/>
    <property type="match status" value="1"/>
</dbReference>
<keyword evidence="3" id="KW-0547">Nucleotide-binding</keyword>
<dbReference type="Gene3D" id="3.40.50.300">
    <property type="entry name" value="P-loop containing nucleotide triphosphate hydrolases"/>
    <property type="match status" value="1"/>
</dbReference>
<evidence type="ECO:0000259" key="11">
    <source>
        <dbReference type="SMART" id="SM00382"/>
    </source>
</evidence>
<dbReference type="SMART" id="SM00382">
    <property type="entry name" value="AAA"/>
    <property type="match status" value="1"/>
</dbReference>
<feature type="domain" description="Clp ATPase C-terminal" evidence="12">
    <location>
        <begin position="542"/>
        <end position="635"/>
    </location>
</feature>
<organism evidence="13 14">
    <name type="scientific">Adiantum capillus-veneris</name>
    <name type="common">Maidenhair fern</name>
    <dbReference type="NCBI Taxonomy" id="13818"/>
    <lineage>
        <taxon>Eukaryota</taxon>
        <taxon>Viridiplantae</taxon>
        <taxon>Streptophyta</taxon>
        <taxon>Embryophyta</taxon>
        <taxon>Tracheophyta</taxon>
        <taxon>Polypodiopsida</taxon>
        <taxon>Polypodiidae</taxon>
        <taxon>Polypodiales</taxon>
        <taxon>Pteridineae</taxon>
        <taxon>Pteridaceae</taxon>
        <taxon>Vittarioideae</taxon>
        <taxon>Adiantum</taxon>
    </lineage>
</organism>
<keyword evidence="2" id="KW-0934">Plastid</keyword>
<keyword evidence="2" id="KW-0150">Chloroplast</keyword>
<dbReference type="FunFam" id="3.40.50.300:FF:000560">
    <property type="entry name" value="CLP protease regulatory subunit CLPX3 mitochondrial"/>
    <property type="match status" value="1"/>
</dbReference>
<dbReference type="InterPro" id="IPR004487">
    <property type="entry name" value="Clp_protease_ATP-bd_su_ClpX"/>
</dbReference>
<feature type="domain" description="AAA+ ATPase" evidence="11">
    <location>
        <begin position="331"/>
        <end position="493"/>
    </location>
</feature>
<keyword evidence="7" id="KW-0496">Mitochondrion</keyword>
<keyword evidence="4" id="KW-0378">Hydrolase</keyword>
<dbReference type="InterPro" id="IPR003959">
    <property type="entry name" value="ATPase_AAA_core"/>
</dbReference>
<dbReference type="EMBL" id="JABFUD020000019">
    <property type="protein sequence ID" value="KAI5065477.1"/>
    <property type="molecule type" value="Genomic_DNA"/>
</dbReference>
<dbReference type="InterPro" id="IPR027417">
    <property type="entry name" value="P-loop_NTPase"/>
</dbReference>
<dbReference type="InterPro" id="IPR050052">
    <property type="entry name" value="ATP-dep_Clp_protease_ClpX"/>
</dbReference>
<reference evidence="13" key="1">
    <citation type="submission" date="2021-01" db="EMBL/GenBank/DDBJ databases">
        <title>Adiantum capillus-veneris genome.</title>
        <authorList>
            <person name="Fang Y."/>
            <person name="Liao Q."/>
        </authorList>
    </citation>
    <scope>NUCLEOTIDE SEQUENCE</scope>
    <source>
        <strain evidence="13">H3</strain>
        <tissue evidence="13">Leaf</tissue>
    </source>
</reference>
<protein>
    <submittedName>
        <fullName evidence="13">Uncharacterized protein</fullName>
    </submittedName>
</protein>
<keyword evidence="5" id="KW-0067">ATP-binding</keyword>
<dbReference type="GO" id="GO:0005759">
    <property type="term" value="C:mitochondrial matrix"/>
    <property type="evidence" value="ECO:0007669"/>
    <property type="project" value="TreeGrafter"/>
</dbReference>
<dbReference type="InterPro" id="IPR019489">
    <property type="entry name" value="Clp_ATPase_C"/>
</dbReference>
<dbReference type="PANTHER" id="PTHR48102">
    <property type="entry name" value="ATP-DEPENDENT CLP PROTEASE ATP-BINDING SUBUNIT CLPX-LIKE, MITOCHONDRIAL-RELATED"/>
    <property type="match status" value="1"/>
</dbReference>
<evidence type="ECO:0000256" key="7">
    <source>
        <dbReference type="ARBA" id="ARBA00023128"/>
    </source>
</evidence>
<evidence type="ECO:0000256" key="10">
    <source>
        <dbReference type="SAM" id="MobiDB-lite"/>
    </source>
</evidence>
<dbReference type="GO" id="GO:0140662">
    <property type="term" value="F:ATP-dependent protein folding chaperone"/>
    <property type="evidence" value="ECO:0007669"/>
    <property type="project" value="InterPro"/>
</dbReference>
<dbReference type="FunFam" id="1.10.8.60:FF:000002">
    <property type="entry name" value="ATP-dependent Clp protease ATP-binding subunit ClpX"/>
    <property type="match status" value="1"/>
</dbReference>
<proteinExistence type="inferred from homology"/>
<evidence type="ECO:0000256" key="5">
    <source>
        <dbReference type="ARBA" id="ARBA00022840"/>
    </source>
</evidence>
<evidence type="ECO:0000313" key="13">
    <source>
        <dbReference type="EMBL" id="KAI5065477.1"/>
    </source>
</evidence>